<keyword evidence="12" id="KW-1185">Reference proteome</keyword>
<feature type="compositionally biased region" description="Basic and acidic residues" evidence="8">
    <location>
        <begin position="134"/>
        <end position="148"/>
    </location>
</feature>
<dbReference type="InterPro" id="IPR000727">
    <property type="entry name" value="T_SNARE_dom"/>
</dbReference>
<feature type="transmembrane region" description="Helical" evidence="9">
    <location>
        <begin position="270"/>
        <end position="290"/>
    </location>
</feature>
<comment type="similarity">
    <text evidence="2">Belongs to the syntaxin family.</text>
</comment>
<evidence type="ECO:0000256" key="9">
    <source>
        <dbReference type="SAM" id="Phobius"/>
    </source>
</evidence>
<comment type="subcellular location">
    <subcellularLocation>
        <location evidence="1">Membrane</location>
        <topology evidence="1">Single-pass type IV membrane protein</topology>
    </subcellularLocation>
</comment>
<gene>
    <name evidence="11" type="ORF">OKIOD_LOCUS6365</name>
</gene>
<dbReference type="Proteomes" id="UP001158576">
    <property type="component" value="Chromosome XSR"/>
</dbReference>
<evidence type="ECO:0000256" key="6">
    <source>
        <dbReference type="ARBA" id="ARBA00023054"/>
    </source>
</evidence>
<accession>A0ABN7SAX3</accession>
<name>A0ABN7SAX3_OIKDI</name>
<evidence type="ECO:0000259" key="10">
    <source>
        <dbReference type="PROSITE" id="PS50192"/>
    </source>
</evidence>
<dbReference type="Gene3D" id="1.20.58.70">
    <property type="match status" value="1"/>
</dbReference>
<dbReference type="InterPro" id="IPR045242">
    <property type="entry name" value="Syntaxin"/>
</dbReference>
<dbReference type="Pfam" id="PF11416">
    <property type="entry name" value="Syntaxin-5_N"/>
    <property type="match status" value="1"/>
</dbReference>
<evidence type="ECO:0000256" key="2">
    <source>
        <dbReference type="ARBA" id="ARBA00009063"/>
    </source>
</evidence>
<dbReference type="InterPro" id="IPR010989">
    <property type="entry name" value="SNARE"/>
</dbReference>
<dbReference type="SMART" id="SM00397">
    <property type="entry name" value="t_SNARE"/>
    <property type="match status" value="1"/>
</dbReference>
<dbReference type="Pfam" id="PF05739">
    <property type="entry name" value="SNARE"/>
    <property type="match status" value="1"/>
</dbReference>
<dbReference type="InterPro" id="IPR021538">
    <property type="entry name" value="Syntaxin-5_N"/>
</dbReference>
<evidence type="ECO:0000256" key="8">
    <source>
        <dbReference type="SAM" id="MobiDB-lite"/>
    </source>
</evidence>
<evidence type="ECO:0000256" key="7">
    <source>
        <dbReference type="ARBA" id="ARBA00023136"/>
    </source>
</evidence>
<keyword evidence="4 9" id="KW-0812">Transmembrane</keyword>
<evidence type="ECO:0000313" key="11">
    <source>
        <dbReference type="EMBL" id="CAG5096842.1"/>
    </source>
</evidence>
<feature type="region of interest" description="Disordered" evidence="8">
    <location>
        <begin position="134"/>
        <end position="162"/>
    </location>
</feature>
<dbReference type="EMBL" id="OU015569">
    <property type="protein sequence ID" value="CAG5096842.1"/>
    <property type="molecule type" value="Genomic_DNA"/>
</dbReference>
<evidence type="ECO:0000256" key="3">
    <source>
        <dbReference type="ARBA" id="ARBA00022448"/>
    </source>
</evidence>
<feature type="domain" description="T-SNARE coiled-coil homology" evidence="10">
    <location>
        <begin position="199"/>
        <end position="261"/>
    </location>
</feature>
<protein>
    <submittedName>
        <fullName evidence="11">Oidioi.mRNA.OKI2018_I69.XSR.g14807.t1.cds</fullName>
    </submittedName>
</protein>
<proteinExistence type="inferred from homology"/>
<dbReference type="CDD" id="cd15844">
    <property type="entry name" value="SNARE_syntaxin5"/>
    <property type="match status" value="1"/>
</dbReference>
<evidence type="ECO:0000256" key="1">
    <source>
        <dbReference type="ARBA" id="ARBA00004211"/>
    </source>
</evidence>
<organism evidence="11 12">
    <name type="scientific">Oikopleura dioica</name>
    <name type="common">Tunicate</name>
    <dbReference type="NCBI Taxonomy" id="34765"/>
    <lineage>
        <taxon>Eukaryota</taxon>
        <taxon>Metazoa</taxon>
        <taxon>Chordata</taxon>
        <taxon>Tunicata</taxon>
        <taxon>Appendicularia</taxon>
        <taxon>Copelata</taxon>
        <taxon>Oikopleuridae</taxon>
        <taxon>Oikopleura</taxon>
    </lineage>
</organism>
<dbReference type="PROSITE" id="PS50192">
    <property type="entry name" value="T_SNARE"/>
    <property type="match status" value="1"/>
</dbReference>
<dbReference type="PANTHER" id="PTHR19957">
    <property type="entry name" value="SYNTAXIN"/>
    <property type="match status" value="1"/>
</dbReference>
<sequence>MSKDRTNEFLSICRSMGTNAMAGKGAGRNRQRSQIAARCKAVGKDITNTWDKLGRLTQLCKSTTLFNDKPVEIQELTYIIKQDMDQMRQSLAELDRMQSGTPNSKDGEKHNKSMVRSLQTKLAAMSSNFKSTLEARRENMKAQSDRRSQFSGKGIPGDSQSSFMRSTVLFNDDQRAQNNDSSLIPLNQQFQGQMYEEQDQYLQDRSKAMEQVESTIVELGDMFVQLAGMVKAQEETIMRIDSNVEESEMNIESAHTELLKYFRSVTSNRWLMVKVFATMIIFFIVFVIFFA</sequence>
<keyword evidence="3" id="KW-0813">Transport</keyword>
<dbReference type="PANTHER" id="PTHR19957:SF3">
    <property type="entry name" value="SYNTAXIN-5"/>
    <property type="match status" value="1"/>
</dbReference>
<evidence type="ECO:0000256" key="5">
    <source>
        <dbReference type="ARBA" id="ARBA00022989"/>
    </source>
</evidence>
<keyword evidence="5 9" id="KW-1133">Transmembrane helix</keyword>
<evidence type="ECO:0000256" key="4">
    <source>
        <dbReference type="ARBA" id="ARBA00022692"/>
    </source>
</evidence>
<reference evidence="11 12" key="1">
    <citation type="submission" date="2021-04" db="EMBL/GenBank/DDBJ databases">
        <authorList>
            <person name="Bliznina A."/>
        </authorList>
    </citation>
    <scope>NUCLEOTIDE SEQUENCE [LARGE SCALE GENOMIC DNA]</scope>
</reference>
<evidence type="ECO:0000313" key="12">
    <source>
        <dbReference type="Proteomes" id="UP001158576"/>
    </source>
</evidence>
<keyword evidence="7 9" id="KW-0472">Membrane</keyword>
<dbReference type="SUPFAM" id="SSF47661">
    <property type="entry name" value="t-snare proteins"/>
    <property type="match status" value="1"/>
</dbReference>
<keyword evidence="6" id="KW-0175">Coiled coil</keyword>